<dbReference type="Proteomes" id="UP000000788">
    <property type="component" value="Chromosome"/>
</dbReference>
<organism evidence="1 2">
    <name type="scientific">Prochlorococcus marinus (strain MIT 9211)</name>
    <dbReference type="NCBI Taxonomy" id="93059"/>
    <lineage>
        <taxon>Bacteria</taxon>
        <taxon>Bacillati</taxon>
        <taxon>Cyanobacteriota</taxon>
        <taxon>Cyanophyceae</taxon>
        <taxon>Synechococcales</taxon>
        <taxon>Prochlorococcaceae</taxon>
        <taxon>Prochlorococcus</taxon>
    </lineage>
</organism>
<dbReference type="STRING" id="93059.P9211_07801"/>
<dbReference type="AlphaFoldDB" id="A9BA49"/>
<dbReference type="RefSeq" id="WP_012195333.1">
    <property type="nucleotide sequence ID" value="NC_009976.1"/>
</dbReference>
<dbReference type="PANTHER" id="PTHR46737">
    <property type="entry name" value="OS02G0827600 PROTEIN"/>
    <property type="match status" value="1"/>
</dbReference>
<dbReference type="InterPro" id="IPR021920">
    <property type="entry name" value="DUF3531"/>
</dbReference>
<protein>
    <recommendedName>
        <fullName evidence="3">DUF3531 domain-containing protein</fullName>
    </recommendedName>
</protein>
<keyword evidence="2" id="KW-1185">Reference proteome</keyword>
<dbReference type="PANTHER" id="PTHR46737:SF2">
    <property type="entry name" value="OS02G0827600 PROTEIN"/>
    <property type="match status" value="1"/>
</dbReference>
<accession>A9BA49</accession>
<evidence type="ECO:0000313" key="1">
    <source>
        <dbReference type="EMBL" id="ABX08711.1"/>
    </source>
</evidence>
<reference evidence="1 2" key="1">
    <citation type="journal article" date="2007" name="PLoS Genet.">
        <title>Patterns and implications of gene gain and loss in the evolution of Prochlorococcus.</title>
        <authorList>
            <person name="Kettler G.C."/>
            <person name="Martiny A.C."/>
            <person name="Huang K."/>
            <person name="Zucker J."/>
            <person name="Coleman M.L."/>
            <person name="Rodrigue S."/>
            <person name="Chen F."/>
            <person name="Lapidus A."/>
            <person name="Ferriera S."/>
            <person name="Johnson J."/>
            <person name="Steglich C."/>
            <person name="Church G.M."/>
            <person name="Richardson P."/>
            <person name="Chisholm S.W."/>
        </authorList>
    </citation>
    <scope>NUCLEOTIDE SEQUENCE [LARGE SCALE GENOMIC DNA]</scope>
    <source>
        <strain evidence="2">MIT 9211</strain>
    </source>
</reference>
<evidence type="ECO:0008006" key="3">
    <source>
        <dbReference type="Google" id="ProtNLM"/>
    </source>
</evidence>
<evidence type="ECO:0000313" key="2">
    <source>
        <dbReference type="Proteomes" id="UP000000788"/>
    </source>
</evidence>
<dbReference type="EMBL" id="CP000878">
    <property type="protein sequence ID" value="ABX08711.1"/>
    <property type="molecule type" value="Genomic_DNA"/>
</dbReference>
<proteinExistence type="predicted"/>
<dbReference type="Pfam" id="PF12049">
    <property type="entry name" value="DUF3531"/>
    <property type="match status" value="1"/>
</dbReference>
<dbReference type="OrthoDB" id="510886at2"/>
<dbReference type="eggNOG" id="ENOG5033TBS">
    <property type="taxonomic scope" value="Bacteria"/>
</dbReference>
<dbReference type="HOGENOM" id="CLU_073961_3_0_3"/>
<dbReference type="KEGG" id="pmj:P9211_07801"/>
<name>A9BA49_PROM4</name>
<gene>
    <name evidence="1" type="ordered locus">P9211_07801</name>
</gene>
<sequence>MEVRFREVDPFNCWLWLHFSDVPSEGERNYLDGIFDSWYVLGRLGGFNSENLQSHLAGNELSWMTYESQDASAIMPALMHNLGQMEYEGAWARCWVDLGTCDAIAIDVLINALLQVNGDVIKLEEFIIGGVNDDWPVEDHPDAIFTSPKE</sequence>